<dbReference type="RefSeq" id="WP_154075960.1">
    <property type="nucleotide sequence ID" value="NZ_CP045929.1"/>
</dbReference>
<name>A0A5Q3Q844_9PSEU</name>
<gene>
    <name evidence="1" type="ORF">GIY23_07330</name>
</gene>
<reference evidence="2" key="1">
    <citation type="submission" date="2019-11" db="EMBL/GenBank/DDBJ databases">
        <title>The complete genome sequence of Saccharopolyspora sp. E2A.</title>
        <authorList>
            <person name="Zhang G."/>
        </authorList>
    </citation>
    <scope>NUCLEOTIDE SEQUENCE [LARGE SCALE GENOMIC DNA]</scope>
    <source>
        <strain evidence="2">E2A</strain>
    </source>
</reference>
<accession>A0A5Q3Q844</accession>
<sequence length="68" mass="7180">MSEQDGPAFADGPHTVCFGCGGFRKISEPRVYVIQATAELQTGMTMGEWRTCPYCSGGAQLPGLQAPA</sequence>
<dbReference type="EMBL" id="CP045929">
    <property type="protein sequence ID" value="QGK69364.1"/>
    <property type="molecule type" value="Genomic_DNA"/>
</dbReference>
<evidence type="ECO:0000313" key="2">
    <source>
        <dbReference type="Proteomes" id="UP000371041"/>
    </source>
</evidence>
<organism evidence="1 2">
    <name type="scientific">Allosaccharopolyspora coralli</name>
    <dbReference type="NCBI Taxonomy" id="2665642"/>
    <lineage>
        <taxon>Bacteria</taxon>
        <taxon>Bacillati</taxon>
        <taxon>Actinomycetota</taxon>
        <taxon>Actinomycetes</taxon>
        <taxon>Pseudonocardiales</taxon>
        <taxon>Pseudonocardiaceae</taxon>
        <taxon>Allosaccharopolyspora</taxon>
    </lineage>
</organism>
<dbReference type="Proteomes" id="UP000371041">
    <property type="component" value="Chromosome"/>
</dbReference>
<evidence type="ECO:0000313" key="1">
    <source>
        <dbReference type="EMBL" id="QGK69364.1"/>
    </source>
</evidence>
<dbReference type="KEGG" id="sace:GIY23_07330"/>
<keyword evidence="2" id="KW-1185">Reference proteome</keyword>
<proteinExistence type="predicted"/>
<protein>
    <submittedName>
        <fullName evidence="1">Uncharacterized protein</fullName>
    </submittedName>
</protein>
<dbReference type="AlphaFoldDB" id="A0A5Q3Q844"/>